<dbReference type="OrthoDB" id="10261522at2759"/>
<dbReference type="Gene3D" id="3.90.79.10">
    <property type="entry name" value="Nucleoside Triphosphate Pyrophosphohydrolase"/>
    <property type="match status" value="1"/>
</dbReference>
<reference evidence="1 2" key="1">
    <citation type="journal article" date="2012" name="Genome Biol.">
        <title>Genome and low-iron response of an oceanic diatom adapted to chronic iron limitation.</title>
        <authorList>
            <person name="Lommer M."/>
            <person name="Specht M."/>
            <person name="Roy A.S."/>
            <person name="Kraemer L."/>
            <person name="Andreson R."/>
            <person name="Gutowska M.A."/>
            <person name="Wolf J."/>
            <person name="Bergner S.V."/>
            <person name="Schilhabel M.B."/>
            <person name="Klostermeier U.C."/>
            <person name="Beiko R.G."/>
            <person name="Rosenstiel P."/>
            <person name="Hippler M."/>
            <person name="Laroche J."/>
        </authorList>
    </citation>
    <scope>NUCLEOTIDE SEQUENCE [LARGE SCALE GENOMIC DNA]</scope>
    <source>
        <strain evidence="1 2">CCMP1005</strain>
    </source>
</reference>
<dbReference type="Proteomes" id="UP000266841">
    <property type="component" value="Unassembled WGS sequence"/>
</dbReference>
<dbReference type="SUPFAM" id="SSF55811">
    <property type="entry name" value="Nudix"/>
    <property type="match status" value="1"/>
</dbReference>
<evidence type="ECO:0000313" key="1">
    <source>
        <dbReference type="EMBL" id="EJK75289.1"/>
    </source>
</evidence>
<dbReference type="EMBL" id="AGNL01003020">
    <property type="protein sequence ID" value="EJK75289.1"/>
    <property type="molecule type" value="Genomic_DNA"/>
</dbReference>
<comment type="caution">
    <text evidence="1">The sequence shown here is derived from an EMBL/GenBank/DDBJ whole genome shotgun (WGS) entry which is preliminary data.</text>
</comment>
<protein>
    <recommendedName>
        <fullName evidence="3">Nudix hydrolase domain-containing protein</fullName>
    </recommendedName>
</protein>
<dbReference type="AlphaFoldDB" id="K0TDT7"/>
<dbReference type="eggNOG" id="KOG4313">
    <property type="taxonomic scope" value="Eukaryota"/>
</dbReference>
<accession>K0TDT7</accession>
<evidence type="ECO:0000313" key="2">
    <source>
        <dbReference type="Proteomes" id="UP000266841"/>
    </source>
</evidence>
<dbReference type="InterPro" id="IPR015797">
    <property type="entry name" value="NUDIX_hydrolase-like_dom_sf"/>
</dbReference>
<organism evidence="1 2">
    <name type="scientific">Thalassiosira oceanica</name>
    <name type="common">Marine diatom</name>
    <dbReference type="NCBI Taxonomy" id="159749"/>
    <lineage>
        <taxon>Eukaryota</taxon>
        <taxon>Sar</taxon>
        <taxon>Stramenopiles</taxon>
        <taxon>Ochrophyta</taxon>
        <taxon>Bacillariophyta</taxon>
        <taxon>Coscinodiscophyceae</taxon>
        <taxon>Thalassiosirophycidae</taxon>
        <taxon>Thalassiosirales</taxon>
        <taxon>Thalassiosiraceae</taxon>
        <taxon>Thalassiosira</taxon>
    </lineage>
</organism>
<keyword evidence="2" id="KW-1185">Reference proteome</keyword>
<name>K0TDT7_THAOC</name>
<gene>
    <name evidence="1" type="ORF">THAOC_02992</name>
</gene>
<evidence type="ECO:0008006" key="3">
    <source>
        <dbReference type="Google" id="ProtNLM"/>
    </source>
</evidence>
<proteinExistence type="predicted"/>
<sequence length="338" mass="38409">MQKQSKVWGGNSAAAAASLVERVKSLDRSSELKKQYTPIVIQPHVVGAAQNRLISTLLECNSTQHGGSVFFQDRIPNSRGEYVDVLRFTIDQAIVRGEEKTVDGHISNRSNEELLSCELDSLTDFLIRREIIADRHADLYPLRPLERLKDIDDERPTLALVNRNVAPYLGMDSLGVHLHCYQKEGPIIKLWLAKRAPTKSHHANMLDPNVTKEAYEEAGVPSEWIRKANPKFSDLTHDPITINTSKADGSCMKHSIYYSCDLEVPRSWRPRAVDGEVEEFLSYTMNELEHELRYGTAVRPSMVAVLVDFMIRHGQLKMGNDDEEILRKAMRNERLSLF</sequence>